<evidence type="ECO:0000313" key="4">
    <source>
        <dbReference type="EMBL" id="UWZ36343.1"/>
    </source>
</evidence>
<evidence type="ECO:0000256" key="2">
    <source>
        <dbReference type="RuleBase" id="RU003749"/>
    </source>
</evidence>
<sequence>MPDLILAVSARDVGDRTVITARGVIDYGSRSVLREATDEALDGGKVRLVLDLSGVTLCDSSGLSTLVDVHRRATAAGGWLRLAGLRPIVSTALTLTNLDRVLPVYDTAEKAVEAA</sequence>
<dbReference type="PANTHER" id="PTHR33495:SF2">
    <property type="entry name" value="ANTI-SIGMA FACTOR ANTAGONIST TM_1081-RELATED"/>
    <property type="match status" value="1"/>
</dbReference>
<dbReference type="PROSITE" id="PS50801">
    <property type="entry name" value="STAS"/>
    <property type="match status" value="1"/>
</dbReference>
<dbReference type="NCBIfam" id="TIGR00377">
    <property type="entry name" value="ant_ant_sig"/>
    <property type="match status" value="1"/>
</dbReference>
<comment type="similarity">
    <text evidence="1 2">Belongs to the anti-sigma-factor antagonist family.</text>
</comment>
<evidence type="ECO:0000313" key="5">
    <source>
        <dbReference type="Proteomes" id="UP001058271"/>
    </source>
</evidence>
<protein>
    <recommendedName>
        <fullName evidence="2">Anti-sigma factor antagonist</fullName>
    </recommendedName>
</protein>
<reference evidence="4" key="1">
    <citation type="submission" date="2021-04" db="EMBL/GenBank/DDBJ databases">
        <title>Biosynthetic gene clusters of Dactylosporangioum roseum.</title>
        <authorList>
            <person name="Hartkoorn R.C."/>
            <person name="Beaudoing E."/>
            <person name="Hot D."/>
            <person name="Moureu S."/>
        </authorList>
    </citation>
    <scope>NUCLEOTIDE SEQUENCE</scope>
    <source>
        <strain evidence="4">NRRL B-16295</strain>
    </source>
</reference>
<dbReference type="EMBL" id="CP073721">
    <property type="protein sequence ID" value="UWZ36343.1"/>
    <property type="molecule type" value="Genomic_DNA"/>
</dbReference>
<proteinExistence type="inferred from homology"/>
<dbReference type="InterPro" id="IPR003658">
    <property type="entry name" value="Anti-sigma_ant"/>
</dbReference>
<organism evidence="4 5">
    <name type="scientific">Dactylosporangium roseum</name>
    <dbReference type="NCBI Taxonomy" id="47989"/>
    <lineage>
        <taxon>Bacteria</taxon>
        <taxon>Bacillati</taxon>
        <taxon>Actinomycetota</taxon>
        <taxon>Actinomycetes</taxon>
        <taxon>Micromonosporales</taxon>
        <taxon>Micromonosporaceae</taxon>
        <taxon>Dactylosporangium</taxon>
    </lineage>
</organism>
<dbReference type="Gene3D" id="3.30.750.24">
    <property type="entry name" value="STAS domain"/>
    <property type="match status" value="1"/>
</dbReference>
<accession>A0ABY5Z5L3</accession>
<gene>
    <name evidence="4" type="ORF">Drose_35790</name>
</gene>
<dbReference type="InterPro" id="IPR002645">
    <property type="entry name" value="STAS_dom"/>
</dbReference>
<keyword evidence="5" id="KW-1185">Reference proteome</keyword>
<evidence type="ECO:0000259" key="3">
    <source>
        <dbReference type="PROSITE" id="PS50801"/>
    </source>
</evidence>
<dbReference type="RefSeq" id="WP_260725672.1">
    <property type="nucleotide sequence ID" value="NZ_BAAABS010000068.1"/>
</dbReference>
<dbReference type="Proteomes" id="UP001058271">
    <property type="component" value="Chromosome"/>
</dbReference>
<name>A0ABY5Z5L3_9ACTN</name>
<evidence type="ECO:0000256" key="1">
    <source>
        <dbReference type="ARBA" id="ARBA00009013"/>
    </source>
</evidence>
<dbReference type="SUPFAM" id="SSF52091">
    <property type="entry name" value="SpoIIaa-like"/>
    <property type="match status" value="1"/>
</dbReference>
<dbReference type="Pfam" id="PF01740">
    <property type="entry name" value="STAS"/>
    <property type="match status" value="1"/>
</dbReference>
<dbReference type="InterPro" id="IPR036513">
    <property type="entry name" value="STAS_dom_sf"/>
</dbReference>
<dbReference type="PANTHER" id="PTHR33495">
    <property type="entry name" value="ANTI-SIGMA FACTOR ANTAGONIST TM_1081-RELATED-RELATED"/>
    <property type="match status" value="1"/>
</dbReference>
<feature type="domain" description="STAS" evidence="3">
    <location>
        <begin position="6"/>
        <end position="115"/>
    </location>
</feature>
<dbReference type="CDD" id="cd07043">
    <property type="entry name" value="STAS_anti-anti-sigma_factors"/>
    <property type="match status" value="1"/>
</dbReference>